<dbReference type="Proteomes" id="UP000034855">
    <property type="component" value="Unassembled WGS sequence"/>
</dbReference>
<reference evidence="1 2" key="1">
    <citation type="journal article" date="2015" name="Nature">
        <title>rRNA introns, odd ribosomes, and small enigmatic genomes across a large radiation of phyla.</title>
        <authorList>
            <person name="Brown C.T."/>
            <person name="Hug L.A."/>
            <person name="Thomas B.C."/>
            <person name="Sharon I."/>
            <person name="Castelle C.J."/>
            <person name="Singh A."/>
            <person name="Wilkins M.J."/>
            <person name="Williams K.H."/>
            <person name="Banfield J.F."/>
        </authorList>
    </citation>
    <scope>NUCLEOTIDE SEQUENCE [LARGE SCALE GENOMIC DNA]</scope>
</reference>
<proteinExistence type="predicted"/>
<accession>A0A0G0QDZ0</accession>
<organism evidence="1 2">
    <name type="scientific">Candidatus Magasanikbacteria bacterium GW2011_GWA2_40_10</name>
    <dbReference type="NCBI Taxonomy" id="1619037"/>
    <lineage>
        <taxon>Bacteria</taxon>
        <taxon>Candidatus Magasanikiibacteriota</taxon>
    </lineage>
</organism>
<evidence type="ECO:0000313" key="1">
    <source>
        <dbReference type="EMBL" id="KKR35536.1"/>
    </source>
</evidence>
<sequence length="218" mass="25652">MMIAKKNKAIALRKKGRSLREISDLLHISKSTAMVWTLEVRLGKIALKRIENLREKGRKKAIITNKKKRLTIKLDIEKKVRKNFIFKTTTSLSRLLCSLLYWCEGEKNECSIAFTNSDPLLISAFLKLFRSGFQAVESKFRVCLHLHQYHNETKQKRYWSKVTQIPIKQFFVYRKSNTGKSIKKDYPGCVSIRYHDYTKALELGFYYKIFAKNYRGLV</sequence>
<name>A0A0G0QDZ0_9BACT</name>
<protein>
    <submittedName>
        <fullName evidence="1">Uncharacterized protein</fullName>
    </submittedName>
</protein>
<dbReference type="EMBL" id="LBXR01000001">
    <property type="protein sequence ID" value="KKR35536.1"/>
    <property type="molecule type" value="Genomic_DNA"/>
</dbReference>
<gene>
    <name evidence="1" type="ORF">UT67_C0001G0041</name>
</gene>
<comment type="caution">
    <text evidence="1">The sequence shown here is derived from an EMBL/GenBank/DDBJ whole genome shotgun (WGS) entry which is preliminary data.</text>
</comment>
<evidence type="ECO:0000313" key="2">
    <source>
        <dbReference type="Proteomes" id="UP000034855"/>
    </source>
</evidence>
<dbReference type="AlphaFoldDB" id="A0A0G0QDZ0"/>